<keyword evidence="5" id="KW-0819">tRNA processing</keyword>
<evidence type="ECO:0000256" key="5">
    <source>
        <dbReference type="ARBA" id="ARBA00022694"/>
    </source>
</evidence>
<keyword evidence="9" id="KW-0460">Magnesium</keyword>
<keyword evidence="4" id="KW-0963">Cytoplasm</keyword>
<proteinExistence type="inferred from homology"/>
<keyword evidence="6" id="KW-0479">Metal-binding</keyword>
<evidence type="ECO:0000256" key="2">
    <source>
        <dbReference type="ARBA" id="ARBA00007599"/>
    </source>
</evidence>
<evidence type="ECO:0000256" key="1">
    <source>
        <dbReference type="ARBA" id="ARBA00004496"/>
    </source>
</evidence>
<sequence>MTWSLVSKSVEETVSVGKKLGTLLQGGDFVALQGELGAGKTQLAKGIAEGLGVDPSIPVTSPTYTLLNVYSGRLPFYHFDLYRLHGGQDLLDLGFDEYFHGDGICLVEWAERLQEMLPDDYLLITMSHVGDDCRSLSFTSSGSRGEQLIRLLMDDDNEKMF</sequence>
<dbReference type="EMBL" id="CP001390">
    <property type="protein sequence ID" value="ACM21283.1"/>
    <property type="molecule type" value="Genomic_DNA"/>
</dbReference>
<dbReference type="Proteomes" id="UP000007721">
    <property type="component" value="Chromosome"/>
</dbReference>
<dbReference type="RefSeq" id="WP_012648011.1">
    <property type="nucleotide sequence ID" value="NC_011979.1"/>
</dbReference>
<dbReference type="GO" id="GO:0016740">
    <property type="term" value="F:transferase activity"/>
    <property type="evidence" value="ECO:0007669"/>
    <property type="project" value="UniProtKB-KW"/>
</dbReference>
<dbReference type="eggNOG" id="COG0802">
    <property type="taxonomic scope" value="Bacteria"/>
</dbReference>
<dbReference type="Gene3D" id="3.40.50.300">
    <property type="entry name" value="P-loop containing nucleotide triphosphate hydrolases"/>
    <property type="match status" value="1"/>
</dbReference>
<keyword evidence="12" id="KW-1185">Reference proteome</keyword>
<dbReference type="SUPFAM" id="SSF52540">
    <property type="entry name" value="P-loop containing nucleoside triphosphate hydrolases"/>
    <property type="match status" value="1"/>
</dbReference>
<name>B9M2T7_GEODF</name>
<dbReference type="GO" id="GO:0002949">
    <property type="term" value="P:tRNA threonylcarbamoyladenosine modification"/>
    <property type="evidence" value="ECO:0007669"/>
    <property type="project" value="InterPro"/>
</dbReference>
<dbReference type="GO" id="GO:0005524">
    <property type="term" value="F:ATP binding"/>
    <property type="evidence" value="ECO:0007669"/>
    <property type="project" value="UniProtKB-KW"/>
</dbReference>
<accession>B9M2T7</accession>
<dbReference type="NCBIfam" id="TIGR00150">
    <property type="entry name" value="T6A_YjeE"/>
    <property type="match status" value="1"/>
</dbReference>
<evidence type="ECO:0000256" key="10">
    <source>
        <dbReference type="ARBA" id="ARBA00032441"/>
    </source>
</evidence>
<evidence type="ECO:0000256" key="3">
    <source>
        <dbReference type="ARBA" id="ARBA00019010"/>
    </source>
</evidence>
<dbReference type="OrthoDB" id="9799110at2"/>
<evidence type="ECO:0000256" key="9">
    <source>
        <dbReference type="ARBA" id="ARBA00022842"/>
    </source>
</evidence>
<dbReference type="PANTHER" id="PTHR33540">
    <property type="entry name" value="TRNA THREONYLCARBAMOYLADENOSINE BIOSYNTHESIS PROTEIN TSAE"/>
    <property type="match status" value="1"/>
</dbReference>
<keyword evidence="11" id="KW-0808">Transferase</keyword>
<gene>
    <name evidence="11" type="primary">tsaE</name>
    <name evidence="11" type="ordered locus">Geob_2940</name>
</gene>
<evidence type="ECO:0000256" key="7">
    <source>
        <dbReference type="ARBA" id="ARBA00022741"/>
    </source>
</evidence>
<comment type="similarity">
    <text evidence="2">Belongs to the TsaE family.</text>
</comment>
<dbReference type="STRING" id="316067.Geob_2940"/>
<dbReference type="InterPro" id="IPR003442">
    <property type="entry name" value="T6A_TsaE"/>
</dbReference>
<dbReference type="InterPro" id="IPR027417">
    <property type="entry name" value="P-loop_NTPase"/>
</dbReference>
<dbReference type="HOGENOM" id="CLU_087829_3_0_7"/>
<evidence type="ECO:0000313" key="12">
    <source>
        <dbReference type="Proteomes" id="UP000007721"/>
    </source>
</evidence>
<evidence type="ECO:0000256" key="4">
    <source>
        <dbReference type="ARBA" id="ARBA00022490"/>
    </source>
</evidence>
<dbReference type="PANTHER" id="PTHR33540:SF2">
    <property type="entry name" value="TRNA THREONYLCARBAMOYLADENOSINE BIOSYNTHESIS PROTEIN TSAE"/>
    <property type="match status" value="1"/>
</dbReference>
<dbReference type="Pfam" id="PF02367">
    <property type="entry name" value="TsaE"/>
    <property type="match status" value="1"/>
</dbReference>
<evidence type="ECO:0000256" key="6">
    <source>
        <dbReference type="ARBA" id="ARBA00022723"/>
    </source>
</evidence>
<dbReference type="KEGG" id="geo:Geob_2940"/>
<protein>
    <recommendedName>
        <fullName evidence="3">tRNA threonylcarbamoyladenosine biosynthesis protein TsaE</fullName>
    </recommendedName>
    <alternativeName>
        <fullName evidence="10">t(6)A37 threonylcarbamoyladenosine biosynthesis protein TsaE</fullName>
    </alternativeName>
</protein>
<comment type="subcellular location">
    <subcellularLocation>
        <location evidence="1">Cytoplasm</location>
    </subcellularLocation>
</comment>
<evidence type="ECO:0000256" key="8">
    <source>
        <dbReference type="ARBA" id="ARBA00022840"/>
    </source>
</evidence>
<dbReference type="GO" id="GO:0046872">
    <property type="term" value="F:metal ion binding"/>
    <property type="evidence" value="ECO:0007669"/>
    <property type="project" value="UniProtKB-KW"/>
</dbReference>
<keyword evidence="7" id="KW-0547">Nucleotide-binding</keyword>
<organism evidence="11 12">
    <name type="scientific">Geotalea daltonii (strain DSM 22248 / JCM 15807 / FRC-32)</name>
    <name type="common">Geobacter daltonii</name>
    <dbReference type="NCBI Taxonomy" id="316067"/>
    <lineage>
        <taxon>Bacteria</taxon>
        <taxon>Pseudomonadati</taxon>
        <taxon>Thermodesulfobacteriota</taxon>
        <taxon>Desulfuromonadia</taxon>
        <taxon>Geobacterales</taxon>
        <taxon>Geobacteraceae</taxon>
        <taxon>Geotalea</taxon>
    </lineage>
</organism>
<dbReference type="GO" id="GO:0005737">
    <property type="term" value="C:cytoplasm"/>
    <property type="evidence" value="ECO:0007669"/>
    <property type="project" value="UniProtKB-SubCell"/>
</dbReference>
<dbReference type="AlphaFoldDB" id="B9M2T7"/>
<reference evidence="11 12" key="1">
    <citation type="submission" date="2009-01" db="EMBL/GenBank/DDBJ databases">
        <title>Complete sequence of Geobacter sp. FRC-32.</title>
        <authorList>
            <consortium name="US DOE Joint Genome Institute"/>
            <person name="Lucas S."/>
            <person name="Copeland A."/>
            <person name="Lapidus A."/>
            <person name="Glavina del Rio T."/>
            <person name="Dalin E."/>
            <person name="Tice H."/>
            <person name="Bruce D."/>
            <person name="Goodwin L."/>
            <person name="Pitluck S."/>
            <person name="Saunders E."/>
            <person name="Brettin T."/>
            <person name="Detter J.C."/>
            <person name="Han C."/>
            <person name="Larimer F."/>
            <person name="Land M."/>
            <person name="Hauser L."/>
            <person name="Kyrpides N."/>
            <person name="Ovchinnikova G."/>
            <person name="Kostka J."/>
            <person name="Richardson P."/>
        </authorList>
    </citation>
    <scope>NUCLEOTIDE SEQUENCE [LARGE SCALE GENOMIC DNA]</scope>
    <source>
        <strain evidence="12">DSM 22248 / JCM 15807 / FRC-32</strain>
    </source>
</reference>
<keyword evidence="8" id="KW-0067">ATP-binding</keyword>
<evidence type="ECO:0000313" key="11">
    <source>
        <dbReference type="EMBL" id="ACM21283.1"/>
    </source>
</evidence>